<dbReference type="SUPFAM" id="SSF46785">
    <property type="entry name" value="Winged helix' DNA-binding domain"/>
    <property type="match status" value="1"/>
</dbReference>
<dbReference type="SMART" id="SM00382">
    <property type="entry name" value="AAA"/>
    <property type="match status" value="1"/>
</dbReference>
<dbReference type="SUPFAM" id="SSF52540">
    <property type="entry name" value="P-loop containing nucleoside triphosphate hydrolases"/>
    <property type="match status" value="1"/>
</dbReference>
<dbReference type="Pfam" id="PF17854">
    <property type="entry name" value="FtsK_alpha"/>
    <property type="match status" value="1"/>
</dbReference>
<dbReference type="InterPro" id="IPR036390">
    <property type="entry name" value="WH_DNA-bd_sf"/>
</dbReference>
<dbReference type="InterPro" id="IPR003593">
    <property type="entry name" value="AAA+_ATPase"/>
</dbReference>
<keyword evidence="3" id="KW-0067">ATP-binding</keyword>
<feature type="domain" description="FtsK" evidence="5">
    <location>
        <begin position="93"/>
        <end position="283"/>
    </location>
</feature>
<dbReference type="GO" id="GO:0003677">
    <property type="term" value="F:DNA binding"/>
    <property type="evidence" value="ECO:0007669"/>
    <property type="project" value="UniProtKB-KW"/>
</dbReference>
<dbReference type="InterPro" id="IPR041027">
    <property type="entry name" value="FtsK_alpha"/>
</dbReference>
<reference evidence="6" key="1">
    <citation type="submission" date="2019-08" db="EMBL/GenBank/DDBJ databases">
        <authorList>
            <person name="Kucharzyk K."/>
            <person name="Murdoch R.W."/>
            <person name="Higgins S."/>
            <person name="Loffler F."/>
        </authorList>
    </citation>
    <scope>NUCLEOTIDE SEQUENCE</scope>
</reference>
<keyword evidence="4" id="KW-0238">DNA-binding</keyword>
<dbReference type="InterPro" id="IPR002543">
    <property type="entry name" value="FtsK_dom"/>
</dbReference>
<evidence type="ECO:0000313" key="6">
    <source>
        <dbReference type="EMBL" id="MPM44804.1"/>
    </source>
</evidence>
<dbReference type="InterPro" id="IPR036388">
    <property type="entry name" value="WH-like_DNA-bd_sf"/>
</dbReference>
<dbReference type="Gene3D" id="3.30.980.40">
    <property type="match status" value="1"/>
</dbReference>
<gene>
    <name evidence="6" type="primary">sftA</name>
    <name evidence="6" type="ORF">SDC9_91486</name>
</gene>
<dbReference type="CDD" id="cd01127">
    <property type="entry name" value="TrwB_TraG_TraD_VirD4"/>
    <property type="match status" value="1"/>
</dbReference>
<dbReference type="Pfam" id="PF01580">
    <property type="entry name" value="FtsK_SpoIIIE"/>
    <property type="match status" value="1"/>
</dbReference>
<dbReference type="GO" id="GO:0005524">
    <property type="term" value="F:ATP binding"/>
    <property type="evidence" value="ECO:0007669"/>
    <property type="project" value="UniProtKB-KW"/>
</dbReference>
<dbReference type="InterPro" id="IPR018541">
    <property type="entry name" value="Ftsk_gamma"/>
</dbReference>
<dbReference type="Pfam" id="PF09397">
    <property type="entry name" value="FtsK_gamma"/>
    <property type="match status" value="1"/>
</dbReference>
<name>A0A645A4U6_9ZZZZ</name>
<protein>
    <submittedName>
        <fullName evidence="6">DNA translocase SftA</fullName>
    </submittedName>
</protein>
<organism evidence="6">
    <name type="scientific">bioreactor metagenome</name>
    <dbReference type="NCBI Taxonomy" id="1076179"/>
    <lineage>
        <taxon>unclassified sequences</taxon>
        <taxon>metagenomes</taxon>
        <taxon>ecological metagenomes</taxon>
    </lineage>
</organism>
<sequence length="458" mass="50121">MTNIAVGPALTRIEIQPAPGVRISRITALQGDITMALAAPRLRMEAPIPGKNAIGIEIPNKRSSLVVLRDIVESKEFRSSTSPVTMALGREASGKVIVADLTRMPHLLIAGATGSGKSVCINDIIISMVYKSSPADVQFILIDPKKVEMTVYGSLPHLMMPVVTENKKAANALRMAVKHMDERYKTFSEVGAKNLERYNERMEDKSKCLPRIVVIIDELADLMMVAPDEVEDSICRIAQLGRAAGVHLILATQRPDATVITGLIKSNIPSRIAFAVSSAVNSRIILDMSGAEKLLGHGDMLFHPDGANKPVRLQGAYVADDEVERVMAFFRSKSLRPTFSEQVIEDLSHAEKTGAVGGVFGEGKQDDELLGPAVRVVLEYGQASTSMVQRRLRVGYSRASRLIDTMELKGYVSRFNGSKPRDVIIKQAQYREIFGDDTPFAEIPAPDHAPIGDFYRDK</sequence>
<evidence type="ECO:0000256" key="4">
    <source>
        <dbReference type="ARBA" id="ARBA00023125"/>
    </source>
</evidence>
<dbReference type="PROSITE" id="PS50901">
    <property type="entry name" value="FTSK"/>
    <property type="match status" value="1"/>
</dbReference>
<dbReference type="Gene3D" id="3.40.50.300">
    <property type="entry name" value="P-loop containing nucleotide triphosphate hydrolases"/>
    <property type="match status" value="1"/>
</dbReference>
<dbReference type="Gene3D" id="1.10.10.10">
    <property type="entry name" value="Winged helix-like DNA-binding domain superfamily/Winged helix DNA-binding domain"/>
    <property type="match status" value="1"/>
</dbReference>
<dbReference type="InterPro" id="IPR027417">
    <property type="entry name" value="P-loop_NTPase"/>
</dbReference>
<comment type="similarity">
    <text evidence="1">Belongs to the FtsK/SpoIIIE/SftA family.</text>
</comment>
<dbReference type="PANTHER" id="PTHR22683:SF41">
    <property type="entry name" value="DNA TRANSLOCASE FTSK"/>
    <property type="match status" value="1"/>
</dbReference>
<accession>A0A645A4U6</accession>
<evidence type="ECO:0000259" key="5">
    <source>
        <dbReference type="PROSITE" id="PS50901"/>
    </source>
</evidence>
<dbReference type="PANTHER" id="PTHR22683">
    <property type="entry name" value="SPORULATION PROTEIN RELATED"/>
    <property type="match status" value="1"/>
</dbReference>
<dbReference type="SMART" id="SM00843">
    <property type="entry name" value="Ftsk_gamma"/>
    <property type="match status" value="1"/>
</dbReference>
<dbReference type="EMBL" id="VSSQ01010626">
    <property type="protein sequence ID" value="MPM44804.1"/>
    <property type="molecule type" value="Genomic_DNA"/>
</dbReference>
<dbReference type="AlphaFoldDB" id="A0A645A4U6"/>
<evidence type="ECO:0000256" key="3">
    <source>
        <dbReference type="ARBA" id="ARBA00022840"/>
    </source>
</evidence>
<keyword evidence="2" id="KW-0547">Nucleotide-binding</keyword>
<comment type="caution">
    <text evidence="6">The sequence shown here is derived from an EMBL/GenBank/DDBJ whole genome shotgun (WGS) entry which is preliminary data.</text>
</comment>
<evidence type="ECO:0000256" key="1">
    <source>
        <dbReference type="ARBA" id="ARBA00006474"/>
    </source>
</evidence>
<evidence type="ECO:0000256" key="2">
    <source>
        <dbReference type="ARBA" id="ARBA00022741"/>
    </source>
</evidence>
<dbReference type="InterPro" id="IPR050206">
    <property type="entry name" value="FtsK/SpoIIIE/SftA"/>
</dbReference>
<proteinExistence type="inferred from homology"/>